<comment type="caution">
    <text evidence="1">The sequence shown here is derived from an EMBL/GenBank/DDBJ whole genome shotgun (WGS) entry which is preliminary data.</text>
</comment>
<gene>
    <name evidence="1" type="ORF">DID88_002896</name>
</gene>
<dbReference type="OrthoDB" id="376826at2759"/>
<keyword evidence="2" id="KW-1185">Reference proteome</keyword>
<evidence type="ECO:0000313" key="1">
    <source>
        <dbReference type="EMBL" id="RAL61833.1"/>
    </source>
</evidence>
<dbReference type="EMBL" id="QKRW01000028">
    <property type="protein sequence ID" value="RAL61833.1"/>
    <property type="molecule type" value="Genomic_DNA"/>
</dbReference>
<name>A0A395IR02_9HELO</name>
<accession>A0A395IR02</accession>
<protein>
    <submittedName>
        <fullName evidence="1">Uncharacterized protein</fullName>
    </submittedName>
</protein>
<evidence type="ECO:0000313" key="2">
    <source>
        <dbReference type="Proteomes" id="UP000249056"/>
    </source>
</evidence>
<organism evidence="1 2">
    <name type="scientific">Monilinia fructigena</name>
    <dbReference type="NCBI Taxonomy" id="38457"/>
    <lineage>
        <taxon>Eukaryota</taxon>
        <taxon>Fungi</taxon>
        <taxon>Dikarya</taxon>
        <taxon>Ascomycota</taxon>
        <taxon>Pezizomycotina</taxon>
        <taxon>Leotiomycetes</taxon>
        <taxon>Helotiales</taxon>
        <taxon>Sclerotiniaceae</taxon>
        <taxon>Monilinia</taxon>
    </lineage>
</organism>
<sequence>MANEHAMLTVSPYTRYIHPRPSKYYASSILPSSRTSNEMAHQVNGDTSSAFLSHLTSYPLIHDSISTFKSLSIWPTIHRLNHHFHTRSSANHSFHTSKSLTNTSLHTSRKSTNSANLLYRPLIPNSPPLRNPLGNEGKEYALGKYNSEVKKTEDQGIVGFGKAVVSTGLIVSSEAFQWLSQFLSAKKAEAKETTHEKTNN</sequence>
<reference evidence="1 2" key="1">
    <citation type="submission" date="2018-06" db="EMBL/GenBank/DDBJ databases">
        <title>Genome Sequence of the Brown Rot Fungal Pathogen Monilinia fructigena.</title>
        <authorList>
            <person name="Landi L."/>
            <person name="De Miccolis Angelini R.M."/>
            <person name="Pollastro S."/>
            <person name="Abate D."/>
            <person name="Faretra F."/>
            <person name="Romanazzi G."/>
        </authorList>
    </citation>
    <scope>NUCLEOTIDE SEQUENCE [LARGE SCALE GENOMIC DNA]</scope>
    <source>
        <strain evidence="1 2">Mfrg269</strain>
    </source>
</reference>
<proteinExistence type="predicted"/>
<dbReference type="Proteomes" id="UP000249056">
    <property type="component" value="Unassembled WGS sequence"/>
</dbReference>
<dbReference type="AlphaFoldDB" id="A0A395IR02"/>